<feature type="chain" id="PRO_5011767358" evidence="1">
    <location>
        <begin position="30"/>
        <end position="1381"/>
    </location>
</feature>
<feature type="domain" description="SLH" evidence="2">
    <location>
        <begin position="1239"/>
        <end position="1302"/>
    </location>
</feature>
<feature type="domain" description="SLH" evidence="2">
    <location>
        <begin position="1308"/>
        <end position="1379"/>
    </location>
</feature>
<evidence type="ECO:0000313" key="3">
    <source>
        <dbReference type="EMBL" id="SFF24566.1"/>
    </source>
</evidence>
<feature type="signal peptide" evidence="1">
    <location>
        <begin position="1"/>
        <end position="29"/>
    </location>
</feature>
<evidence type="ECO:0000256" key="1">
    <source>
        <dbReference type="SAM" id="SignalP"/>
    </source>
</evidence>
<dbReference type="OrthoDB" id="1805600at2"/>
<accession>A0A1I2H709</accession>
<keyword evidence="4" id="KW-1185">Reference proteome</keyword>
<evidence type="ECO:0000313" key="4">
    <source>
        <dbReference type="Proteomes" id="UP000198855"/>
    </source>
</evidence>
<dbReference type="PROSITE" id="PS51272">
    <property type="entry name" value="SLH"/>
    <property type="match status" value="3"/>
</dbReference>
<dbReference type="STRING" id="1045775.SAMN05216378_5663"/>
<name>A0A1I2H709_9BACL</name>
<gene>
    <name evidence="3" type="ORF">SAMN05216378_5663</name>
</gene>
<reference evidence="4" key="1">
    <citation type="submission" date="2016-10" db="EMBL/GenBank/DDBJ databases">
        <authorList>
            <person name="Varghese N."/>
            <person name="Submissions S."/>
        </authorList>
    </citation>
    <scope>NUCLEOTIDE SEQUENCE [LARGE SCALE GENOMIC DNA]</scope>
    <source>
        <strain evidence="4">CGMCC 1.10784</strain>
    </source>
</reference>
<feature type="domain" description="SLH" evidence="2">
    <location>
        <begin position="1170"/>
        <end position="1234"/>
    </location>
</feature>
<dbReference type="Proteomes" id="UP000198855">
    <property type="component" value="Unassembled WGS sequence"/>
</dbReference>
<keyword evidence="1" id="KW-0732">Signal</keyword>
<protein>
    <submittedName>
        <fullName evidence="3">S-layer homology domain-containing protein</fullName>
    </submittedName>
</protein>
<organism evidence="3 4">
    <name type="scientific">Paenibacillus catalpae</name>
    <dbReference type="NCBI Taxonomy" id="1045775"/>
    <lineage>
        <taxon>Bacteria</taxon>
        <taxon>Bacillati</taxon>
        <taxon>Bacillota</taxon>
        <taxon>Bacilli</taxon>
        <taxon>Bacillales</taxon>
        <taxon>Paenibacillaceae</taxon>
        <taxon>Paenibacillus</taxon>
    </lineage>
</organism>
<dbReference type="RefSeq" id="WP_091189979.1">
    <property type="nucleotide sequence ID" value="NZ_FOMT01000006.1"/>
</dbReference>
<evidence type="ECO:0000259" key="2">
    <source>
        <dbReference type="PROSITE" id="PS51272"/>
    </source>
</evidence>
<dbReference type="EMBL" id="FOMT01000006">
    <property type="protein sequence ID" value="SFF24566.1"/>
    <property type="molecule type" value="Genomic_DNA"/>
</dbReference>
<dbReference type="Pfam" id="PF00395">
    <property type="entry name" value="SLH"/>
    <property type="match status" value="2"/>
</dbReference>
<sequence>MKKLLSLVLSLALLITLLPPFGTPHKASAAGTYFLFNNEQYSAASARITTDQRVTLKGTINNVVGNSISYSVYNVSVNGNTETVVNSIENQTANVTLSGNNITVSNVELYPGLNKLTFKGIYGTSTVSESIYIEYRNSPMLYDLAATIRGTSYPILEDQTTVLQSALSDGKTSEDISISGKAPNATKVAVIVNGKSYEYNVSDAGDYNFVASPLNIKSGKNIVTIRVYNNSQVVETIREIAFYNGSSTFYDMSVTDGTTSIDLDKTSDLSVSAGQTLTLSGKAIIPVKYASNAYTPNVADFANLASQFQYLPQWVNGTNYQLVAADIIGVSPDKDSITQTTKYITVSFKFNIGTTGSSGFAYETPYRFKMQGNNVVEAESQQSGTYTLTLHNSTLPYIYDVNYLTGYTAGMKGNLPQLQVLEGTDIENANIYSLPMGVEVLIGNYTSMGTNYSNIVALVNSAGQALNSSSGISFSQDTEYQIVYRNVNGTSVPFLRVFMEISKLPTAGTQKLYFKVTGNAALKEASIRLLYGPYVKYDKLYNGMQINYDTTMKVNDGITYIFNQLGNFAGQLMNIANEDEIVYPSTLGATKPQSVFFYINNVEVPLIQDGTATKTKFKLASKIVNNNGVDVDTVKSTAFGVLNKTGENTFKIVYKTAKNNYENTVKVNIVPTNLPSIPAANTDGIYPYSINLQEPLASDPNFTNVSSIFQTKEARMNVYGTFDFVDLGDDTVEIANKMAELKDPDGIPTTNDSLLTNYILRVSSPNFVKDVEWDLSKEFTPTLNGKAVGSAPINSGTGGSVAGIKVYYDVTNQYFYFIMQDQEIPEDGSSQVYTFTVFNTGEAGPRATYRLEVDPVAIPYTVLAPVTEERNLNSNFVDVIIASPGADSMTINKLPAKKVTYLDYSKDPVTPAPIEAYKVRVTGLKADKETAIPIVITRGKDKISDSLTVNYEPAKIPGAQYTETMASSHKVFDSSLTLTFPRNTKLIRPSYNSTSGNSSQIYSGNQLLFGIANPTDGVLNRYEFRSQPADYWSENRIGSYYLSEYFSDRFIKVSSLFWIDGGLADDDSTKAYDPITSGQDPYPYAMVQGDTTQQFFKRFSSGREIIPSQSGTLTLTYDSSISQDAGTIVTVFRYDPYENVWENMGGTVDSKKHTIKVPFQKFGYYVVGKLTYGFNDINDHGYARNSMEAIFAKGVMNAEDPTGIFGADQYVSRGEFARMIVKALSIPLNYEGPKHFIDVPVDPILNMDALYDYRYIETAARAGIIRGTQPVTFEPASKLTRQDASVILAKALNLKLETNSAKAKAALDKAFKDSANADYYAVPSILAIQKKGFIQGSMINPNDKKAGYVFEPRSRLLRSDAAILISKVMASNKTLPAIYAN</sequence>
<proteinExistence type="predicted"/>
<dbReference type="InterPro" id="IPR001119">
    <property type="entry name" value="SLH_dom"/>
</dbReference>